<dbReference type="InterPro" id="IPR011992">
    <property type="entry name" value="EF-hand-dom_pair"/>
</dbReference>
<reference evidence="4" key="1">
    <citation type="submission" date="2021-01" db="EMBL/GenBank/DDBJ databases">
        <authorList>
            <person name="Corre E."/>
            <person name="Pelletier E."/>
            <person name="Niang G."/>
            <person name="Scheremetjew M."/>
            <person name="Finn R."/>
            <person name="Kale V."/>
            <person name="Holt S."/>
            <person name="Cochrane G."/>
            <person name="Meng A."/>
            <person name="Brown T."/>
            <person name="Cohen L."/>
        </authorList>
    </citation>
    <scope>NUCLEOTIDE SEQUENCE</scope>
    <source>
        <strain evidence="4">CCMP125</strain>
    </source>
</reference>
<dbReference type="Gene3D" id="1.10.238.10">
    <property type="entry name" value="EF-hand"/>
    <property type="match status" value="1"/>
</dbReference>
<dbReference type="EMBL" id="HBHT01020464">
    <property type="protein sequence ID" value="CAD9969526.1"/>
    <property type="molecule type" value="Transcribed_RNA"/>
</dbReference>
<feature type="chain" id="PRO_5031544327" description="EF-hand domain-containing protein" evidence="2">
    <location>
        <begin position="27"/>
        <end position="319"/>
    </location>
</feature>
<dbReference type="AlphaFoldDB" id="A0A7S2YDE5"/>
<evidence type="ECO:0000256" key="1">
    <source>
        <dbReference type="ARBA" id="ARBA00022837"/>
    </source>
</evidence>
<feature type="domain" description="EF-hand" evidence="3">
    <location>
        <begin position="57"/>
        <end position="92"/>
    </location>
</feature>
<dbReference type="SMART" id="SM00054">
    <property type="entry name" value="EFh"/>
    <property type="match status" value="2"/>
</dbReference>
<evidence type="ECO:0000256" key="2">
    <source>
        <dbReference type="SAM" id="SignalP"/>
    </source>
</evidence>
<evidence type="ECO:0000259" key="3">
    <source>
        <dbReference type="PROSITE" id="PS50222"/>
    </source>
</evidence>
<protein>
    <recommendedName>
        <fullName evidence="3">EF-hand domain-containing protein</fullName>
    </recommendedName>
</protein>
<dbReference type="InterPro" id="IPR029479">
    <property type="entry name" value="Nitroreductase"/>
</dbReference>
<dbReference type="InterPro" id="IPR002048">
    <property type="entry name" value="EF_hand_dom"/>
</dbReference>
<keyword evidence="2" id="KW-0732">Signal</keyword>
<dbReference type="PROSITE" id="PS00018">
    <property type="entry name" value="EF_HAND_1"/>
    <property type="match status" value="1"/>
</dbReference>
<dbReference type="GO" id="GO:0005509">
    <property type="term" value="F:calcium ion binding"/>
    <property type="evidence" value="ECO:0007669"/>
    <property type="project" value="InterPro"/>
</dbReference>
<keyword evidence="1" id="KW-0106">Calcium</keyword>
<feature type="signal peptide" evidence="2">
    <location>
        <begin position="1"/>
        <end position="26"/>
    </location>
</feature>
<accession>A0A7S2YDE5</accession>
<dbReference type="Pfam" id="PF00881">
    <property type="entry name" value="Nitroreductase"/>
    <property type="match status" value="1"/>
</dbReference>
<dbReference type="GO" id="GO:0016491">
    <property type="term" value="F:oxidoreductase activity"/>
    <property type="evidence" value="ECO:0007669"/>
    <property type="project" value="InterPro"/>
</dbReference>
<dbReference type="PANTHER" id="PTHR43821:SF1">
    <property type="entry name" value="NAD(P)H NITROREDUCTASE YDJA-RELATED"/>
    <property type="match status" value="1"/>
</dbReference>
<dbReference type="InterPro" id="IPR018247">
    <property type="entry name" value="EF_Hand_1_Ca_BS"/>
</dbReference>
<evidence type="ECO:0000313" key="4">
    <source>
        <dbReference type="EMBL" id="CAD9969526.1"/>
    </source>
</evidence>
<dbReference type="Pfam" id="PF13499">
    <property type="entry name" value="EF-hand_7"/>
    <property type="match status" value="1"/>
</dbReference>
<organism evidence="4">
    <name type="scientific">Entomoneis paludosa</name>
    <dbReference type="NCBI Taxonomy" id="265537"/>
    <lineage>
        <taxon>Eukaryota</taxon>
        <taxon>Sar</taxon>
        <taxon>Stramenopiles</taxon>
        <taxon>Ochrophyta</taxon>
        <taxon>Bacillariophyta</taxon>
        <taxon>Bacillariophyceae</taxon>
        <taxon>Bacillariophycidae</taxon>
        <taxon>Entomoneidaceae</taxon>
        <taxon>Entomoneis</taxon>
    </lineage>
</organism>
<dbReference type="Gene3D" id="3.40.109.10">
    <property type="entry name" value="NADH Oxidase"/>
    <property type="match status" value="1"/>
</dbReference>
<dbReference type="InterPro" id="IPR052530">
    <property type="entry name" value="NAD(P)H_nitroreductase"/>
</dbReference>
<sequence>MKVFSLAGTLSSSLFLLMSSHDAVQGFTPSSTTFLSRHYQQHARTNTLLHSTSTLSTEEQHALEVFAKFDRSGTGRITLGDLGDMLQRLDIEATTEEHQALFKYLDQDDDGTIDFLEEFLPWYQSSVEASRELSANFQSLLIGRRTVDYFDQTPVDPQVLRRAIQCAIAAPNRSCSEPWRFIQVGPETVQQLKELNEQRQESMETDNGLQSTVDWSSIPGWCVVTTQLSNEGELDLDDFKSTSCAVQNFMLSMWSEGIGTKWTSGPVQKSPEFAQICGVDTKKEQVVGCIWYGFASGGLTNADPKRRKKSVDDVLSSLP</sequence>
<dbReference type="PANTHER" id="PTHR43821">
    <property type="entry name" value="NAD(P)H NITROREDUCTASE YDJA-RELATED"/>
    <property type="match status" value="1"/>
</dbReference>
<dbReference type="PROSITE" id="PS50222">
    <property type="entry name" value="EF_HAND_2"/>
    <property type="match status" value="1"/>
</dbReference>
<dbReference type="CDD" id="cd00051">
    <property type="entry name" value="EFh"/>
    <property type="match status" value="1"/>
</dbReference>
<dbReference type="InterPro" id="IPR000415">
    <property type="entry name" value="Nitroreductase-like"/>
</dbReference>
<gene>
    <name evidence="4" type="ORF">APAL1065_LOCUS13691</name>
</gene>
<dbReference type="SUPFAM" id="SSF55469">
    <property type="entry name" value="FMN-dependent nitroreductase-like"/>
    <property type="match status" value="1"/>
</dbReference>
<proteinExistence type="predicted"/>
<dbReference type="SUPFAM" id="SSF47473">
    <property type="entry name" value="EF-hand"/>
    <property type="match status" value="1"/>
</dbReference>
<name>A0A7S2YDE5_9STRA</name>